<keyword evidence="7" id="KW-0479">Metal-binding</keyword>
<comment type="subcellular location">
    <subcellularLocation>
        <location evidence="1">Cell membrane</location>
        <topology evidence="1">Multi-pass membrane protein</topology>
    </subcellularLocation>
</comment>
<dbReference type="PATRIC" id="fig|1288963.3.peg.3614"/>
<name>R7ZPE1_9BACT</name>
<dbReference type="GO" id="GO:0016780">
    <property type="term" value="F:phosphotransferase activity, for other substituted phosphate groups"/>
    <property type="evidence" value="ECO:0007669"/>
    <property type="project" value="InterPro"/>
</dbReference>
<dbReference type="GO" id="GO:0009103">
    <property type="term" value="P:lipopolysaccharide biosynthetic process"/>
    <property type="evidence" value="ECO:0007669"/>
    <property type="project" value="TreeGrafter"/>
</dbReference>
<dbReference type="GO" id="GO:0044038">
    <property type="term" value="P:cell wall macromolecule biosynthetic process"/>
    <property type="evidence" value="ECO:0007669"/>
    <property type="project" value="TreeGrafter"/>
</dbReference>
<evidence type="ECO:0000256" key="7">
    <source>
        <dbReference type="PIRSR" id="PIRSR600715-1"/>
    </source>
</evidence>
<feature type="transmembrane region" description="Helical" evidence="8">
    <location>
        <begin position="157"/>
        <end position="176"/>
    </location>
</feature>
<keyword evidence="2" id="KW-1003">Cell membrane</keyword>
<dbReference type="InterPro" id="IPR000715">
    <property type="entry name" value="Glycosyl_transferase_4"/>
</dbReference>
<gene>
    <name evidence="9" type="ORF">ADIS_3623</name>
</gene>
<keyword evidence="7" id="KW-0460">Magnesium</keyword>
<dbReference type="PANTHER" id="PTHR22926:SF3">
    <property type="entry name" value="UNDECAPRENYL-PHOSPHATE ALPHA-N-ACETYLGLUCOSAMINYL 1-PHOSPHATE TRANSFERASE"/>
    <property type="match status" value="1"/>
</dbReference>
<evidence type="ECO:0000256" key="2">
    <source>
        <dbReference type="ARBA" id="ARBA00022475"/>
    </source>
</evidence>
<dbReference type="STRING" id="1232681.ADIS_3623"/>
<proteinExistence type="predicted"/>
<feature type="transmembrane region" description="Helical" evidence="8">
    <location>
        <begin position="284"/>
        <end position="304"/>
    </location>
</feature>
<keyword evidence="6 8" id="KW-0472">Membrane</keyword>
<comment type="caution">
    <text evidence="9">The sequence shown here is derived from an EMBL/GenBank/DDBJ whole genome shotgun (WGS) entry which is preliminary data.</text>
</comment>
<organism evidence="9 10">
    <name type="scientific">Lunatimonas lonarensis</name>
    <dbReference type="NCBI Taxonomy" id="1232681"/>
    <lineage>
        <taxon>Bacteria</taxon>
        <taxon>Pseudomonadati</taxon>
        <taxon>Bacteroidota</taxon>
        <taxon>Cytophagia</taxon>
        <taxon>Cytophagales</taxon>
        <taxon>Cyclobacteriaceae</taxon>
    </lineage>
</organism>
<dbReference type="GO" id="GO:0005886">
    <property type="term" value="C:plasma membrane"/>
    <property type="evidence" value="ECO:0007669"/>
    <property type="project" value="UniProtKB-SubCell"/>
</dbReference>
<feature type="transmembrane region" description="Helical" evidence="8">
    <location>
        <begin position="211"/>
        <end position="232"/>
    </location>
</feature>
<reference evidence="9 10" key="1">
    <citation type="submission" date="2013-02" db="EMBL/GenBank/DDBJ databases">
        <title>A novel strain isolated from Lonar lake, Maharashtra, India.</title>
        <authorList>
            <person name="Singh A."/>
        </authorList>
    </citation>
    <scope>NUCLEOTIDE SEQUENCE [LARGE SCALE GENOMIC DNA]</scope>
    <source>
        <strain evidence="9 10">AK24</strain>
    </source>
</reference>
<evidence type="ECO:0000256" key="3">
    <source>
        <dbReference type="ARBA" id="ARBA00022679"/>
    </source>
</evidence>
<evidence type="ECO:0000313" key="10">
    <source>
        <dbReference type="Proteomes" id="UP000013909"/>
    </source>
</evidence>
<keyword evidence="3 9" id="KW-0808">Transferase</keyword>
<dbReference type="PANTHER" id="PTHR22926">
    <property type="entry name" value="PHOSPHO-N-ACETYLMURAMOYL-PENTAPEPTIDE-TRANSFERASE"/>
    <property type="match status" value="1"/>
</dbReference>
<keyword evidence="4 8" id="KW-0812">Transmembrane</keyword>
<dbReference type="OrthoDB" id="9783652at2"/>
<feature type="binding site" evidence="7">
    <location>
        <position position="128"/>
    </location>
    <ligand>
        <name>Mg(2+)</name>
        <dbReference type="ChEBI" id="CHEBI:18420"/>
    </ligand>
</feature>
<feature type="binding site" evidence="7">
    <location>
        <position position="186"/>
    </location>
    <ligand>
        <name>Mg(2+)</name>
        <dbReference type="ChEBI" id="CHEBI:18420"/>
    </ligand>
</feature>
<dbReference type="CDD" id="cd06854">
    <property type="entry name" value="GT_WbpL_WbcO_like"/>
    <property type="match status" value="1"/>
</dbReference>
<sequence length="315" mass="35290">MYLLATLVLIASILLYFRIADRYNIIDKPNERSSHTRITIRGGGVVFAVAVLLAYFLGMASWELALAVLMVASVSFVDDMRPLSQLPRFSVHLLASLLVLYEAGVMELALWWIPLALFVFLGWVNIFNFMDGINGITALYALAVLGGFYFHPELSDFRGLIELVALSVLVFGFFNIRPKAKTFAGDVGSISMAVVLGYLMVHLLVATGEVFYLLLFALYGLDGALTILHRLIKRENIFQPHRSHLYQYLANEMGWGHLPVALGYFAAQALINLIVIQVATNREITLLFPFFIIIITLIVGYILAKYLILKRLKPV</sequence>
<evidence type="ECO:0000313" key="9">
    <source>
        <dbReference type="EMBL" id="EON75928.1"/>
    </source>
</evidence>
<dbReference type="Proteomes" id="UP000013909">
    <property type="component" value="Unassembled WGS sequence"/>
</dbReference>
<evidence type="ECO:0000256" key="8">
    <source>
        <dbReference type="SAM" id="Phobius"/>
    </source>
</evidence>
<keyword evidence="5 8" id="KW-1133">Transmembrane helix</keyword>
<feature type="transmembrane region" description="Helical" evidence="8">
    <location>
        <begin position="183"/>
        <end position="205"/>
    </location>
</feature>
<evidence type="ECO:0000256" key="1">
    <source>
        <dbReference type="ARBA" id="ARBA00004651"/>
    </source>
</evidence>
<dbReference type="EMBL" id="AQHR01000092">
    <property type="protein sequence ID" value="EON75928.1"/>
    <property type="molecule type" value="Genomic_DNA"/>
</dbReference>
<evidence type="ECO:0000256" key="4">
    <source>
        <dbReference type="ARBA" id="ARBA00022692"/>
    </source>
</evidence>
<dbReference type="GO" id="GO:0046872">
    <property type="term" value="F:metal ion binding"/>
    <property type="evidence" value="ECO:0007669"/>
    <property type="project" value="UniProtKB-KW"/>
</dbReference>
<dbReference type="AlphaFoldDB" id="R7ZPE1"/>
<feature type="transmembrane region" description="Helical" evidence="8">
    <location>
        <begin position="109"/>
        <end position="126"/>
    </location>
</feature>
<keyword evidence="10" id="KW-1185">Reference proteome</keyword>
<dbReference type="EC" id="2.7.8.-" evidence="9"/>
<dbReference type="RefSeq" id="WP_010855755.1">
    <property type="nucleotide sequence ID" value="NZ_AQHR01000092.1"/>
</dbReference>
<feature type="transmembrane region" description="Helical" evidence="8">
    <location>
        <begin position="253"/>
        <end position="278"/>
    </location>
</feature>
<protein>
    <submittedName>
        <fullName evidence="9">Undecaprenyl-phosphate N-acetylglucosaminyl 1-phosphate transferase</fullName>
        <ecNumber evidence="9">2.7.8.-</ecNumber>
    </submittedName>
</protein>
<dbReference type="GO" id="GO:0071555">
    <property type="term" value="P:cell wall organization"/>
    <property type="evidence" value="ECO:0007669"/>
    <property type="project" value="TreeGrafter"/>
</dbReference>
<dbReference type="Pfam" id="PF00953">
    <property type="entry name" value="Glycos_transf_4"/>
    <property type="match status" value="1"/>
</dbReference>
<accession>R7ZPE1</accession>
<evidence type="ECO:0000256" key="6">
    <source>
        <dbReference type="ARBA" id="ARBA00023136"/>
    </source>
</evidence>
<feature type="transmembrane region" description="Helical" evidence="8">
    <location>
        <begin position="44"/>
        <end position="74"/>
    </location>
</feature>
<feature type="transmembrane region" description="Helical" evidence="8">
    <location>
        <begin position="133"/>
        <end position="151"/>
    </location>
</feature>
<comment type="cofactor">
    <cofactor evidence="7">
        <name>Mg(2+)</name>
        <dbReference type="ChEBI" id="CHEBI:18420"/>
    </cofactor>
</comment>
<evidence type="ECO:0000256" key="5">
    <source>
        <dbReference type="ARBA" id="ARBA00022989"/>
    </source>
</evidence>